<keyword evidence="2" id="KW-1185">Reference proteome</keyword>
<dbReference type="Proteomes" id="UP001620295">
    <property type="component" value="Unassembled WGS sequence"/>
</dbReference>
<proteinExistence type="predicted"/>
<comment type="caution">
    <text evidence="1">The sequence shown here is derived from an EMBL/GenBank/DDBJ whole genome shotgun (WGS) entry which is preliminary data.</text>
</comment>
<name>A0ABW8LFG4_9ACTN</name>
<evidence type="ECO:0000313" key="2">
    <source>
        <dbReference type="Proteomes" id="UP001620295"/>
    </source>
</evidence>
<evidence type="ECO:0000313" key="1">
    <source>
        <dbReference type="EMBL" id="MFK4263724.1"/>
    </source>
</evidence>
<organism evidence="1 2">
    <name type="scientific">Streptomyces milbemycinicus</name>
    <dbReference type="NCBI Taxonomy" id="476552"/>
    <lineage>
        <taxon>Bacteria</taxon>
        <taxon>Bacillati</taxon>
        <taxon>Actinomycetota</taxon>
        <taxon>Actinomycetes</taxon>
        <taxon>Kitasatosporales</taxon>
        <taxon>Streptomycetaceae</taxon>
        <taxon>Streptomyces</taxon>
    </lineage>
</organism>
<accession>A0ABW8LFG4</accession>
<dbReference type="RefSeq" id="WP_404745463.1">
    <property type="nucleotide sequence ID" value="NZ_JBJDQH010000001.1"/>
</dbReference>
<sequence>MTAPHDVPGVHSLIGVDAGSANLREADHLIHDLLDHLALAPGTVACTHLIRTDERRGTAVSLALPDAATAEAIWERITGWQSPEVGAVLGERSYGARQAARTAALAAAEHARRSGGRAVVYPGAERLTGTVTVADLLALTAIDEVTVVGAPMADGQGPDPAMPVLTRDHVRPEWRDGRLTLALVPAAGGALAPFEVPNPTPCCADHA</sequence>
<protein>
    <submittedName>
        <fullName evidence="1">Uncharacterized protein</fullName>
    </submittedName>
</protein>
<gene>
    <name evidence="1" type="ORF">ACI2L5_02115</name>
</gene>
<reference evidence="1 2" key="1">
    <citation type="submission" date="2024-11" db="EMBL/GenBank/DDBJ databases">
        <title>The Natural Products Discovery Center: Release of the First 8490 Sequenced Strains for Exploring Actinobacteria Biosynthetic Diversity.</title>
        <authorList>
            <person name="Kalkreuter E."/>
            <person name="Kautsar S.A."/>
            <person name="Yang D."/>
            <person name="Bader C.D."/>
            <person name="Teijaro C.N."/>
            <person name="Fluegel L."/>
            <person name="Davis C.M."/>
            <person name="Simpson J.R."/>
            <person name="Lauterbach L."/>
            <person name="Steele A.D."/>
            <person name="Gui C."/>
            <person name="Meng S."/>
            <person name="Li G."/>
            <person name="Viehrig K."/>
            <person name="Ye F."/>
            <person name="Su P."/>
            <person name="Kiefer A.F."/>
            <person name="Nichols A."/>
            <person name="Cepeda A.J."/>
            <person name="Yan W."/>
            <person name="Fan B."/>
            <person name="Jiang Y."/>
            <person name="Adhikari A."/>
            <person name="Zheng C.-J."/>
            <person name="Schuster L."/>
            <person name="Cowan T.M."/>
            <person name="Smanski M.J."/>
            <person name="Chevrette M.G."/>
            <person name="De Carvalho L.P.S."/>
            <person name="Shen B."/>
        </authorList>
    </citation>
    <scope>NUCLEOTIDE SEQUENCE [LARGE SCALE GENOMIC DNA]</scope>
    <source>
        <strain evidence="1 2">NPDC020863</strain>
    </source>
</reference>
<dbReference type="EMBL" id="JBJDQH010000001">
    <property type="protein sequence ID" value="MFK4263724.1"/>
    <property type="molecule type" value="Genomic_DNA"/>
</dbReference>